<gene>
    <name evidence="8" type="primary">trpC</name>
    <name evidence="10" type="ORF">BSZ36_06285</name>
</gene>
<evidence type="ECO:0000256" key="1">
    <source>
        <dbReference type="ARBA" id="ARBA00001633"/>
    </source>
</evidence>
<organism evidence="10 11">
    <name type="scientific">Rubricoccus marinus</name>
    <dbReference type="NCBI Taxonomy" id="716817"/>
    <lineage>
        <taxon>Bacteria</taxon>
        <taxon>Pseudomonadati</taxon>
        <taxon>Rhodothermota</taxon>
        <taxon>Rhodothermia</taxon>
        <taxon>Rhodothermales</taxon>
        <taxon>Rubricoccaceae</taxon>
        <taxon>Rubricoccus</taxon>
    </lineage>
</organism>
<dbReference type="HAMAP" id="MF_00134_B">
    <property type="entry name" value="IGPS_B"/>
    <property type="match status" value="1"/>
</dbReference>
<dbReference type="SUPFAM" id="SSF51366">
    <property type="entry name" value="Ribulose-phoshate binding barrel"/>
    <property type="match status" value="1"/>
</dbReference>
<dbReference type="GO" id="GO:0000162">
    <property type="term" value="P:L-tryptophan biosynthetic process"/>
    <property type="evidence" value="ECO:0007669"/>
    <property type="project" value="UniProtKB-UniRule"/>
</dbReference>
<dbReference type="FunCoup" id="A0A259TY47">
    <property type="interactions" value="328"/>
</dbReference>
<keyword evidence="6 8" id="KW-0057">Aromatic amino acid biosynthesis</keyword>
<comment type="catalytic activity">
    <reaction evidence="1 8">
        <text>1-(2-carboxyphenylamino)-1-deoxy-D-ribulose 5-phosphate + H(+) = (1S,2R)-1-C-(indol-3-yl)glycerol 3-phosphate + CO2 + H2O</text>
        <dbReference type="Rhea" id="RHEA:23476"/>
        <dbReference type="ChEBI" id="CHEBI:15377"/>
        <dbReference type="ChEBI" id="CHEBI:15378"/>
        <dbReference type="ChEBI" id="CHEBI:16526"/>
        <dbReference type="ChEBI" id="CHEBI:58613"/>
        <dbReference type="ChEBI" id="CHEBI:58866"/>
        <dbReference type="EC" id="4.1.1.48"/>
    </reaction>
</comment>
<dbReference type="EMBL" id="MQWB01000001">
    <property type="protein sequence ID" value="OZC02616.1"/>
    <property type="molecule type" value="Genomic_DNA"/>
</dbReference>
<dbReference type="UniPathway" id="UPA00035">
    <property type="reaction ID" value="UER00043"/>
</dbReference>
<dbReference type="Proteomes" id="UP000216446">
    <property type="component" value="Unassembled WGS sequence"/>
</dbReference>
<dbReference type="CDD" id="cd00331">
    <property type="entry name" value="IGPS"/>
    <property type="match status" value="1"/>
</dbReference>
<dbReference type="RefSeq" id="WP_094547062.1">
    <property type="nucleotide sequence ID" value="NZ_MQWB01000001.1"/>
</dbReference>
<evidence type="ECO:0000256" key="8">
    <source>
        <dbReference type="HAMAP-Rule" id="MF_00134"/>
    </source>
</evidence>
<evidence type="ECO:0000256" key="6">
    <source>
        <dbReference type="ARBA" id="ARBA00023141"/>
    </source>
</evidence>
<evidence type="ECO:0000313" key="11">
    <source>
        <dbReference type="Proteomes" id="UP000216446"/>
    </source>
</evidence>
<dbReference type="InterPro" id="IPR045186">
    <property type="entry name" value="Indole-3-glycerol_P_synth"/>
</dbReference>
<evidence type="ECO:0000259" key="9">
    <source>
        <dbReference type="Pfam" id="PF00218"/>
    </source>
</evidence>
<dbReference type="AlphaFoldDB" id="A0A259TY47"/>
<keyword evidence="3 8" id="KW-0028">Amino-acid biosynthesis</keyword>
<evidence type="ECO:0000256" key="7">
    <source>
        <dbReference type="ARBA" id="ARBA00023239"/>
    </source>
</evidence>
<name>A0A259TY47_9BACT</name>
<dbReference type="PANTHER" id="PTHR22854:SF2">
    <property type="entry name" value="INDOLE-3-GLYCEROL-PHOSPHATE SYNTHASE"/>
    <property type="match status" value="1"/>
</dbReference>
<keyword evidence="11" id="KW-1185">Reference proteome</keyword>
<dbReference type="InterPro" id="IPR013798">
    <property type="entry name" value="Indole-3-glycerol_P_synth_dom"/>
</dbReference>
<comment type="caution">
    <text evidence="10">The sequence shown here is derived from an EMBL/GenBank/DDBJ whole genome shotgun (WGS) entry which is preliminary data.</text>
</comment>
<dbReference type="GO" id="GO:0004425">
    <property type="term" value="F:indole-3-glycerol-phosphate synthase activity"/>
    <property type="evidence" value="ECO:0007669"/>
    <property type="project" value="UniProtKB-UniRule"/>
</dbReference>
<evidence type="ECO:0000256" key="5">
    <source>
        <dbReference type="ARBA" id="ARBA00022822"/>
    </source>
</evidence>
<evidence type="ECO:0000256" key="2">
    <source>
        <dbReference type="ARBA" id="ARBA00004696"/>
    </source>
</evidence>
<comment type="pathway">
    <text evidence="2 8">Amino-acid biosynthesis; L-tryptophan biosynthesis; L-tryptophan from chorismate: step 4/5.</text>
</comment>
<dbReference type="FunFam" id="3.20.20.70:FF:000024">
    <property type="entry name" value="Indole-3-glycerol phosphate synthase"/>
    <property type="match status" value="1"/>
</dbReference>
<evidence type="ECO:0000256" key="3">
    <source>
        <dbReference type="ARBA" id="ARBA00022605"/>
    </source>
</evidence>
<dbReference type="InterPro" id="IPR011060">
    <property type="entry name" value="RibuloseP-bd_barrel"/>
</dbReference>
<keyword evidence="5 8" id="KW-0822">Tryptophan biosynthesis</keyword>
<dbReference type="Pfam" id="PF00218">
    <property type="entry name" value="IGPS"/>
    <property type="match status" value="1"/>
</dbReference>
<feature type="domain" description="Indole-3-glycerol phosphate synthase" evidence="9">
    <location>
        <begin position="6"/>
        <end position="261"/>
    </location>
</feature>
<reference evidence="10 11" key="1">
    <citation type="submission" date="2016-11" db="EMBL/GenBank/DDBJ databases">
        <title>Study of marine rhodopsin-containing bacteria.</title>
        <authorList>
            <person name="Yoshizawa S."/>
            <person name="Kumagai Y."/>
            <person name="Kogure K."/>
        </authorList>
    </citation>
    <scope>NUCLEOTIDE SEQUENCE [LARGE SCALE GENOMIC DNA]</scope>
    <source>
        <strain evidence="10 11">SG-29</strain>
    </source>
</reference>
<evidence type="ECO:0000313" key="10">
    <source>
        <dbReference type="EMBL" id="OZC02616.1"/>
    </source>
</evidence>
<dbReference type="EC" id="4.1.1.48" evidence="8"/>
<keyword evidence="4 8" id="KW-0210">Decarboxylase</keyword>
<proteinExistence type="inferred from homology"/>
<dbReference type="Gene3D" id="3.20.20.70">
    <property type="entry name" value="Aldolase class I"/>
    <property type="match status" value="1"/>
</dbReference>
<dbReference type="InParanoid" id="A0A259TY47"/>
<dbReference type="InterPro" id="IPR013785">
    <property type="entry name" value="Aldolase_TIM"/>
</dbReference>
<comment type="similarity">
    <text evidence="8">Belongs to the TrpC family.</text>
</comment>
<keyword evidence="7 8" id="KW-0456">Lyase</keyword>
<dbReference type="OrthoDB" id="9804217at2"/>
<protein>
    <recommendedName>
        <fullName evidence="8">Indole-3-glycerol phosphate synthase</fullName>
        <shortName evidence="8">IGPS</shortName>
        <ecNumber evidence="8">4.1.1.48</ecNumber>
    </recommendedName>
</protein>
<dbReference type="GO" id="GO:0004640">
    <property type="term" value="F:phosphoribosylanthranilate isomerase activity"/>
    <property type="evidence" value="ECO:0007669"/>
    <property type="project" value="TreeGrafter"/>
</dbReference>
<dbReference type="PANTHER" id="PTHR22854">
    <property type="entry name" value="TRYPTOPHAN BIOSYNTHESIS PROTEIN"/>
    <property type="match status" value="1"/>
</dbReference>
<evidence type="ECO:0000256" key="4">
    <source>
        <dbReference type="ARBA" id="ARBA00022793"/>
    </source>
</evidence>
<accession>A0A259TY47</accession>
<sequence length="279" mass="28901">MSSTILDTLVAAARASASEREVLTPLAALQQRSAYHAPTLSLKRALTRPDGLSFIAECKGASPSEGVIKPEYKPAEHAAAYKAAAAAAISVLTESSQFGGSLGHLAQVRAAVDLPLLRKDFIVTPYQIAEARAFGADAVLLIAAALDAPTMAELVDRAHALGLSVLLEVHSEAEAEMAHNAVDLATLDAVGVNHRDLTDFSIDLGLSERLMPQLPKGPAKVAESGIAGGDDAARVHAAGADAVLVGTSLMREQDPGRALARLRRETAIAIAARTASIPA</sequence>